<feature type="transmembrane region" description="Helical" evidence="6">
    <location>
        <begin position="180"/>
        <end position="200"/>
    </location>
</feature>
<dbReference type="EMBL" id="FPCH01000001">
    <property type="protein sequence ID" value="SFV25671.1"/>
    <property type="molecule type" value="Genomic_DNA"/>
</dbReference>
<dbReference type="STRING" id="51670.SAMN04488557_0009"/>
<evidence type="ECO:0000256" key="3">
    <source>
        <dbReference type="ARBA" id="ARBA00022692"/>
    </source>
</evidence>
<reference evidence="8" key="1">
    <citation type="submission" date="2016-10" db="EMBL/GenBank/DDBJ databases">
        <authorList>
            <person name="Varghese N."/>
            <person name="Submissions S."/>
        </authorList>
    </citation>
    <scope>NUCLEOTIDE SEQUENCE [LARGE SCALE GENOMIC DNA]</scope>
    <source>
        <strain evidence="8">DSM 1565</strain>
    </source>
</reference>
<dbReference type="PANTHER" id="PTHR31632:SF2">
    <property type="entry name" value="PLASMA MEMBRANE IRON PERMEASE"/>
    <property type="match status" value="1"/>
</dbReference>
<feature type="transmembrane region" description="Helical" evidence="6">
    <location>
        <begin position="146"/>
        <end position="168"/>
    </location>
</feature>
<organism evidence="7 8">
    <name type="scientific">Hyphomicrobium facile</name>
    <dbReference type="NCBI Taxonomy" id="51670"/>
    <lineage>
        <taxon>Bacteria</taxon>
        <taxon>Pseudomonadati</taxon>
        <taxon>Pseudomonadota</taxon>
        <taxon>Alphaproteobacteria</taxon>
        <taxon>Hyphomicrobiales</taxon>
        <taxon>Hyphomicrobiaceae</taxon>
        <taxon>Hyphomicrobium</taxon>
    </lineage>
</organism>
<name>A0A1I7MTE5_9HYPH</name>
<feature type="transmembrane region" description="Helical" evidence="6">
    <location>
        <begin position="68"/>
        <end position="87"/>
    </location>
</feature>
<keyword evidence="4 6" id="KW-1133">Transmembrane helix</keyword>
<gene>
    <name evidence="7" type="ORF">SAMN04488557_0009</name>
</gene>
<dbReference type="GO" id="GO:0015093">
    <property type="term" value="F:ferrous iron transmembrane transporter activity"/>
    <property type="evidence" value="ECO:0007669"/>
    <property type="project" value="TreeGrafter"/>
</dbReference>
<feature type="transmembrane region" description="Helical" evidence="6">
    <location>
        <begin position="37"/>
        <end position="56"/>
    </location>
</feature>
<proteinExistence type="inferred from homology"/>
<dbReference type="InterPro" id="IPR004923">
    <property type="entry name" value="FTR1/Fip1/EfeU"/>
</dbReference>
<sequence length="276" mass="28562">MLAALVLVFREVLEAGLIIGVVLAASRGVIGRGGAVSLGVVAGIAGSAVVAFFAAGISNAFDGRGHEIFIAAILLFAVVMLAWHVVWMAQHAREMTQQLRQLGNDVTAGRRSLFALGAAVAIAVMREGSEVVLFMTGIVMGGTETAGQLLIGSVIGLALGAAVSMVLYFGLAAIPLKRMFSVTGVLVTLLAAGLAASAVAQLSSAGLLNVLDTPVWDTSWLLSEKSWFGQILHILIGYMAKPTGMQLIAYGITAGTIFLLGFIVRTPATRPAVSSR</sequence>
<keyword evidence="3 6" id="KW-0812">Transmembrane</keyword>
<dbReference type="PANTHER" id="PTHR31632">
    <property type="entry name" value="IRON TRANSPORTER FTH1"/>
    <property type="match status" value="1"/>
</dbReference>
<keyword evidence="5 6" id="KW-0472">Membrane</keyword>
<feature type="transmembrane region" description="Helical" evidence="6">
    <location>
        <begin position="247"/>
        <end position="264"/>
    </location>
</feature>
<comment type="similarity">
    <text evidence="2">Belongs to the oxidase-dependent Fe transporter (OFeT) (TC 9.A.10.1) family.</text>
</comment>
<dbReference type="RefSeq" id="WP_092862454.1">
    <property type="nucleotide sequence ID" value="NZ_FPCH01000001.1"/>
</dbReference>
<evidence type="ECO:0000313" key="7">
    <source>
        <dbReference type="EMBL" id="SFV25671.1"/>
    </source>
</evidence>
<dbReference type="AlphaFoldDB" id="A0A1I7MTE5"/>
<protein>
    <submittedName>
        <fullName evidence="7">High-affinity iron transporter</fullName>
    </submittedName>
</protein>
<feature type="transmembrane region" description="Helical" evidence="6">
    <location>
        <begin position="108"/>
        <end position="126"/>
    </location>
</feature>
<dbReference type="Proteomes" id="UP000199423">
    <property type="component" value="Unassembled WGS sequence"/>
</dbReference>
<dbReference type="Pfam" id="PF03239">
    <property type="entry name" value="FTR1"/>
    <property type="match status" value="1"/>
</dbReference>
<keyword evidence="8" id="KW-1185">Reference proteome</keyword>
<evidence type="ECO:0000256" key="5">
    <source>
        <dbReference type="ARBA" id="ARBA00023136"/>
    </source>
</evidence>
<evidence type="ECO:0000256" key="1">
    <source>
        <dbReference type="ARBA" id="ARBA00004141"/>
    </source>
</evidence>
<evidence type="ECO:0000313" key="8">
    <source>
        <dbReference type="Proteomes" id="UP000199423"/>
    </source>
</evidence>
<evidence type="ECO:0000256" key="2">
    <source>
        <dbReference type="ARBA" id="ARBA00008333"/>
    </source>
</evidence>
<dbReference type="GO" id="GO:0033573">
    <property type="term" value="C:high-affinity iron permease complex"/>
    <property type="evidence" value="ECO:0007669"/>
    <property type="project" value="InterPro"/>
</dbReference>
<dbReference type="OrthoDB" id="7260758at2"/>
<accession>A0A1I7MTE5</accession>
<comment type="subcellular location">
    <subcellularLocation>
        <location evidence="1">Membrane</location>
        <topology evidence="1">Multi-pass membrane protein</topology>
    </subcellularLocation>
</comment>
<feature type="transmembrane region" description="Helical" evidence="6">
    <location>
        <begin position="12"/>
        <end position="30"/>
    </location>
</feature>
<evidence type="ECO:0000256" key="4">
    <source>
        <dbReference type="ARBA" id="ARBA00022989"/>
    </source>
</evidence>
<evidence type="ECO:0000256" key="6">
    <source>
        <dbReference type="SAM" id="Phobius"/>
    </source>
</evidence>